<proteinExistence type="predicted"/>
<dbReference type="OrthoDB" id="5906096at2"/>
<reference evidence="1 2" key="1">
    <citation type="submission" date="2016-06" db="EMBL/GenBank/DDBJ databases">
        <authorList>
            <person name="Kjaerup R.B."/>
            <person name="Dalgaard T.S."/>
            <person name="Juul-Madsen H.R."/>
        </authorList>
    </citation>
    <scope>NUCLEOTIDE SEQUENCE [LARGE SCALE GENOMIC DNA]</scope>
    <source>
        <strain evidence="1 2">1S159</strain>
    </source>
</reference>
<accession>A0A1B9NV06</accession>
<comment type="caution">
    <text evidence="1">The sequence shown here is derived from an EMBL/GenBank/DDBJ whole genome shotgun (WGS) entry which is preliminary data.</text>
</comment>
<protein>
    <submittedName>
        <fullName evidence="1">Uncharacterized protein</fullName>
    </submittedName>
</protein>
<name>A0A1B9NV06_ALILO</name>
<organism evidence="1 2">
    <name type="scientific">Aliivibrio logei</name>
    <name type="common">Vibrio logei</name>
    <dbReference type="NCBI Taxonomy" id="688"/>
    <lineage>
        <taxon>Bacteria</taxon>
        <taxon>Pseudomonadati</taxon>
        <taxon>Pseudomonadota</taxon>
        <taxon>Gammaproteobacteria</taxon>
        <taxon>Vibrionales</taxon>
        <taxon>Vibrionaceae</taxon>
        <taxon>Aliivibrio</taxon>
    </lineage>
</organism>
<dbReference type="AlphaFoldDB" id="A0A1B9NV06"/>
<dbReference type="Proteomes" id="UP000093523">
    <property type="component" value="Unassembled WGS sequence"/>
</dbReference>
<gene>
    <name evidence="1" type="ORF">A6E04_17785</name>
</gene>
<dbReference type="STRING" id="688.A6E04_17785"/>
<dbReference type="RefSeq" id="WP_065611996.1">
    <property type="nucleotide sequence ID" value="NZ_CAWMPN010000026.1"/>
</dbReference>
<evidence type="ECO:0000313" key="1">
    <source>
        <dbReference type="EMBL" id="OCH17855.1"/>
    </source>
</evidence>
<sequence length="611" mass="69201">MKTETLYHVAGAIRPLNEVKEANACYEAGFLGSNFQQWAESENLKHRREEQLHYLATKHNREAAALAQKDIGLSKGAKIGHAKNPLKLTKIQSALRTLANPIGRKVEIDSLEAHDNFESMYATTEQSKARVLALKHEKTPPFELNLSPVSLQIQKRDWSGQYRAQLVTQTPSSSAPDANTGTRFTEKLTPRSVSKVFESGAYVAQCHEGFSTFITLTYNEAQRLAIFGGLWKGTDDEGMYTPVEFVRDIGQIVYGNDGPFTLLPKQPFKVIKTIKTTMGKEVSRFLSGAKKMYQRGWKTNDGEMVSGHYKAKPSMFGPDREKADFHFLWVAECPANDDGEPNPHVHLIMQWTVEPKYFADWAKRLESLWGHGMAHIERIKHPKAASSYLIKAIGYAVKGENADQGQIEGNRYGIARCSRAPAWETLATFEADNITAVIKELGYRLEQWKKPLKRSLSRIGKQKAQTIAAKAIAHKANKPETELNKLQGRIIRLEHATKSINQQMKTPQMFASSENHFSLTFDGEQAAERMDKFLYWAAGARGWSMVSRDVDCSDIKEEANKEYQKHYQYFLEKRAYWRSVLDNPPHITDISDDEVNHWQTIKANYLEGIAA</sequence>
<dbReference type="EMBL" id="MAJU01000026">
    <property type="protein sequence ID" value="OCH17855.1"/>
    <property type="molecule type" value="Genomic_DNA"/>
</dbReference>
<evidence type="ECO:0000313" key="2">
    <source>
        <dbReference type="Proteomes" id="UP000093523"/>
    </source>
</evidence>